<feature type="region of interest" description="Disordered" evidence="1">
    <location>
        <begin position="1003"/>
        <end position="1050"/>
    </location>
</feature>
<evidence type="ECO:0000256" key="1">
    <source>
        <dbReference type="SAM" id="MobiDB-lite"/>
    </source>
</evidence>
<accession>A0A1Q9EAB8</accession>
<sequence>MLQVLDQRFQFSAEQELSDWLENLFFRMRRQRGEETTAFTTRFETTISKVEELMTQELRAERRRQSDAARAEFRRASLDHMVAVQTYNALVAQLADGAEQPSAPVAPPQPAELPAVVPFTFPEAMKGFIFLRHVGISLQTRASLLRSSGGSLRYDRVADLLRKTELDALVAARTTSSGGHAGHSYLAEGAHDETEDDDQDWSDEDYEDYAEEFGGYADEDVESEDGGEDDAVDEEPDEELDAAMLGYLEARRKLLAAKKARGFKEPAEGHAGHKETSSGHSSRDGRSRPSFGKGRASSSGHGRDFQWRDRPRASSSSHGRPRQKTPPPRKPKGKGKGKSKSKPGGKRPARREPAGSQYLGMAVSADRGAGLATGTMNFNPEFSFMAFPVDEDDTQDFGYVARTVPLSVERLVDKYLSLDSLMGLDTQRDEGLESCCLVTPPGHAILDTGCTSTLVGSENERLWSEELQRLTGGQLTAEKGPSEVRFEGINGEAKASYKVKYPVRIANQDGFVQASVIPGRAPFLLSIQALRQMKAKLDCSTDTLEIPNIGTVQLKVNQVGHYLLPLFDFNTRHGFVSAEAEDANFGPEGELEDLTRQGGPTVQGSPEGFPPPANVDTPAVYKPLYSSNAHRKDSYARSVLTRLAKDTHGPWVAMPKELQAVYTILGRYGFNKEKEPWQVRAAQIGYRPKVIRRPPPLMKDAYVSVLATSDRSLERVLDWTPCEQSCGKSLQCSSDKDSQLQKCLPPPGLEGWFEVGPPTEEPPQYAHTARHNMERYSNGGFTTYHCGQCRPCRICKGKILQVAHSSGKVMYTPLKDCGMTTMPAPPGLQDGDLVRDASAASFILDGKAVDGTDQRIPYPLDVRKVEIGKVEQKPLKGKTSVEGALSGSVSTPEVKPPARMATPINIKGVINAPAASTPSQSMPKVFQPTARDLTRESIKEIVKETLQQELESGGGNPDADVPMLAVLTPELAREIRTLEGKASEMWARAAQLKKSVGLPINQRLSAAPAPPAPSPTPSASSAAMPPVFNPSAGPAFDPDGGDGWELAQLL</sequence>
<feature type="region of interest" description="Disordered" evidence="1">
    <location>
        <begin position="878"/>
        <end position="899"/>
    </location>
</feature>
<feature type="region of interest" description="Disordered" evidence="1">
    <location>
        <begin position="174"/>
        <end position="202"/>
    </location>
</feature>
<dbReference type="OrthoDB" id="428491at2759"/>
<protein>
    <submittedName>
        <fullName evidence="2">Uncharacterized protein</fullName>
    </submittedName>
</protein>
<feature type="compositionally biased region" description="Basic residues" evidence="1">
    <location>
        <begin position="319"/>
        <end position="349"/>
    </location>
</feature>
<feature type="compositionally biased region" description="Basic and acidic residues" evidence="1">
    <location>
        <begin position="263"/>
        <end position="287"/>
    </location>
</feature>
<feature type="region of interest" description="Disordered" evidence="1">
    <location>
        <begin position="590"/>
        <end position="613"/>
    </location>
</feature>
<feature type="region of interest" description="Disordered" evidence="1">
    <location>
        <begin position="216"/>
        <end position="237"/>
    </location>
</feature>
<feature type="compositionally biased region" description="Acidic residues" evidence="1">
    <location>
        <begin position="193"/>
        <end position="202"/>
    </location>
</feature>
<dbReference type="EMBL" id="LSRX01000213">
    <property type="protein sequence ID" value="OLQ04351.1"/>
    <property type="molecule type" value="Genomic_DNA"/>
</dbReference>
<keyword evidence="3" id="KW-1185">Reference proteome</keyword>
<evidence type="ECO:0000313" key="3">
    <source>
        <dbReference type="Proteomes" id="UP000186817"/>
    </source>
</evidence>
<dbReference type="AlphaFoldDB" id="A0A1Q9EAB8"/>
<dbReference type="Proteomes" id="UP000186817">
    <property type="component" value="Unassembled WGS sequence"/>
</dbReference>
<feature type="compositionally biased region" description="Basic and acidic residues" evidence="1">
    <location>
        <begin position="301"/>
        <end position="312"/>
    </location>
</feature>
<feature type="compositionally biased region" description="Low complexity" evidence="1">
    <location>
        <begin position="1017"/>
        <end position="1038"/>
    </location>
</feature>
<proteinExistence type="predicted"/>
<organism evidence="2 3">
    <name type="scientific">Symbiodinium microadriaticum</name>
    <name type="common">Dinoflagellate</name>
    <name type="synonym">Zooxanthella microadriatica</name>
    <dbReference type="NCBI Taxonomy" id="2951"/>
    <lineage>
        <taxon>Eukaryota</taxon>
        <taxon>Sar</taxon>
        <taxon>Alveolata</taxon>
        <taxon>Dinophyceae</taxon>
        <taxon>Suessiales</taxon>
        <taxon>Symbiodiniaceae</taxon>
        <taxon>Symbiodinium</taxon>
    </lineage>
</organism>
<name>A0A1Q9EAB8_SYMMI</name>
<reference evidence="2 3" key="1">
    <citation type="submission" date="2016-02" db="EMBL/GenBank/DDBJ databases">
        <title>Genome analysis of coral dinoflagellate symbionts highlights evolutionary adaptations to a symbiotic lifestyle.</title>
        <authorList>
            <person name="Aranda M."/>
            <person name="Li Y."/>
            <person name="Liew Y.J."/>
            <person name="Baumgarten S."/>
            <person name="Simakov O."/>
            <person name="Wilson M."/>
            <person name="Piel J."/>
            <person name="Ashoor H."/>
            <person name="Bougouffa S."/>
            <person name="Bajic V.B."/>
            <person name="Ryu T."/>
            <person name="Ravasi T."/>
            <person name="Bayer T."/>
            <person name="Micklem G."/>
            <person name="Kim H."/>
            <person name="Bhak J."/>
            <person name="Lajeunesse T.C."/>
            <person name="Voolstra C.R."/>
        </authorList>
    </citation>
    <scope>NUCLEOTIDE SEQUENCE [LARGE SCALE GENOMIC DNA]</scope>
    <source>
        <strain evidence="2 3">CCMP2467</strain>
    </source>
</reference>
<feature type="region of interest" description="Disordered" evidence="1">
    <location>
        <begin position="263"/>
        <end position="358"/>
    </location>
</feature>
<gene>
    <name evidence="2" type="ORF">AK812_SmicGene12586</name>
</gene>
<comment type="caution">
    <text evidence="2">The sequence shown here is derived from an EMBL/GenBank/DDBJ whole genome shotgun (WGS) entry which is preliminary data.</text>
</comment>
<evidence type="ECO:0000313" key="2">
    <source>
        <dbReference type="EMBL" id="OLQ04351.1"/>
    </source>
</evidence>